<organism evidence="2 3">
    <name type="scientific">Anaerocolumna cellulosilytica</name>
    <dbReference type="NCBI Taxonomy" id="433286"/>
    <lineage>
        <taxon>Bacteria</taxon>
        <taxon>Bacillati</taxon>
        <taxon>Bacillota</taxon>
        <taxon>Clostridia</taxon>
        <taxon>Lachnospirales</taxon>
        <taxon>Lachnospiraceae</taxon>
        <taxon>Anaerocolumna</taxon>
    </lineage>
</organism>
<dbReference type="GO" id="GO:0006284">
    <property type="term" value="P:base-excision repair"/>
    <property type="evidence" value="ECO:0007669"/>
    <property type="project" value="InterPro"/>
</dbReference>
<dbReference type="GO" id="GO:0003906">
    <property type="term" value="F:DNA-(apurinic or apyrimidinic site) endonuclease activity"/>
    <property type="evidence" value="ECO:0007669"/>
    <property type="project" value="InterPro"/>
</dbReference>
<accession>A0A6S6R7Y4</accession>
<evidence type="ECO:0000313" key="3">
    <source>
        <dbReference type="Proteomes" id="UP000515561"/>
    </source>
</evidence>
<dbReference type="PANTHER" id="PTHR22993">
    <property type="entry name" value="FORMAMIDOPYRIMIDINE-DNA GLYCOSYLASE"/>
    <property type="match status" value="1"/>
</dbReference>
<dbReference type="PANTHER" id="PTHR22993:SF9">
    <property type="entry name" value="FORMAMIDOPYRIMIDINE-DNA GLYCOSYLASE"/>
    <property type="match status" value="1"/>
</dbReference>
<proteinExistence type="predicted"/>
<dbReference type="GO" id="GO:0034039">
    <property type="term" value="F:8-oxo-7,8-dihydroguanine DNA N-glycosylase activity"/>
    <property type="evidence" value="ECO:0007669"/>
    <property type="project" value="TreeGrafter"/>
</dbReference>
<keyword evidence="3" id="KW-1185">Reference proteome</keyword>
<dbReference type="SMART" id="SM01232">
    <property type="entry name" value="H2TH"/>
    <property type="match status" value="1"/>
</dbReference>
<dbReference type="GO" id="GO:0008270">
    <property type="term" value="F:zinc ion binding"/>
    <property type="evidence" value="ECO:0007669"/>
    <property type="project" value="InterPro"/>
</dbReference>
<reference evidence="2 3" key="1">
    <citation type="journal article" date="2016" name="Int. J. Syst. Evol. Microbiol.">
        <title>Descriptions of Anaerotaenia torta gen. nov., sp. nov. and Anaerocolumna cellulosilytica gen. nov., sp. nov. isolated from a methanogenic reactor of cattle waste.</title>
        <authorList>
            <person name="Uek A."/>
            <person name="Ohtaki Y."/>
            <person name="Kaku N."/>
            <person name="Ueki K."/>
        </authorList>
    </citation>
    <scope>NUCLEOTIDE SEQUENCE [LARGE SCALE GENOMIC DNA]</scope>
    <source>
        <strain evidence="2 3">SN021</strain>
    </source>
</reference>
<name>A0A6S6R7Y4_9FIRM</name>
<feature type="domain" description="Formamidopyrimidine-DNA glycosylase H2TH DNA-binding" evidence="1">
    <location>
        <begin position="25"/>
        <end position="118"/>
    </location>
</feature>
<dbReference type="Proteomes" id="UP000515561">
    <property type="component" value="Chromosome"/>
</dbReference>
<dbReference type="GO" id="GO:0003684">
    <property type="term" value="F:damaged DNA binding"/>
    <property type="evidence" value="ECO:0007669"/>
    <property type="project" value="InterPro"/>
</dbReference>
<dbReference type="KEGG" id="acel:acsn021_31490"/>
<dbReference type="Pfam" id="PF06831">
    <property type="entry name" value="H2TH"/>
    <property type="match status" value="1"/>
</dbReference>
<gene>
    <name evidence="2" type="ORF">acsn021_31490</name>
</gene>
<dbReference type="Gene3D" id="1.10.8.50">
    <property type="match status" value="1"/>
</dbReference>
<dbReference type="InterPro" id="IPR015886">
    <property type="entry name" value="H2TH_FPG"/>
</dbReference>
<dbReference type="AlphaFoldDB" id="A0A6S6R7Y4"/>
<sequence length="163" mass="18395">MYGGLCAFSEGENDNPYYLLAKQKPSPYSDDFTMEYFKDLLTSIQPLKTSAKAFLATEQRIPGLGNGVLQDILYKAWIHPKTKISTLLVEQLHYLYQVIKKTLLQNEKGGRDTEKDLFGQPGGYKTKLSKKTVGTKCPKCWELIIKAYLSGSIYYCTGCQKVS</sequence>
<dbReference type="RefSeq" id="WP_184095997.1">
    <property type="nucleotide sequence ID" value="NZ_AP023367.1"/>
</dbReference>
<protein>
    <recommendedName>
        <fullName evidence="1">Formamidopyrimidine-DNA glycosylase H2TH DNA-binding domain-containing protein</fullName>
    </recommendedName>
</protein>
<evidence type="ECO:0000259" key="1">
    <source>
        <dbReference type="SMART" id="SM01232"/>
    </source>
</evidence>
<dbReference type="InterPro" id="IPR010979">
    <property type="entry name" value="Ribosomal_uS13-like_H2TH"/>
</dbReference>
<evidence type="ECO:0000313" key="2">
    <source>
        <dbReference type="EMBL" id="BCJ95580.1"/>
    </source>
</evidence>
<dbReference type="SUPFAM" id="SSF46946">
    <property type="entry name" value="S13-like H2TH domain"/>
    <property type="match status" value="1"/>
</dbReference>
<dbReference type="EMBL" id="AP023367">
    <property type="protein sequence ID" value="BCJ95580.1"/>
    <property type="molecule type" value="Genomic_DNA"/>
</dbReference>